<dbReference type="Proteomes" id="UP000322873">
    <property type="component" value="Unassembled WGS sequence"/>
</dbReference>
<accession>A0A5M9K2C0</accession>
<dbReference type="AlphaFoldDB" id="A0A5M9K2C0"/>
<proteinExistence type="predicted"/>
<sequence length="99" mass="11420">MHSISLYNGKIWEISFGVNGGTCSICISMSISVPVQNQYEHHQLNIFFKPFQAFNQTKFDLRSFDFCNINRMLNPDMPNPQYPVEGSKTQNLKIKEITT</sequence>
<organism evidence="1 2">
    <name type="scientific">Monilinia fructicola</name>
    <name type="common">Brown rot fungus</name>
    <name type="synonym">Ciboria fructicola</name>
    <dbReference type="NCBI Taxonomy" id="38448"/>
    <lineage>
        <taxon>Eukaryota</taxon>
        <taxon>Fungi</taxon>
        <taxon>Dikarya</taxon>
        <taxon>Ascomycota</taxon>
        <taxon>Pezizomycotina</taxon>
        <taxon>Leotiomycetes</taxon>
        <taxon>Helotiales</taxon>
        <taxon>Sclerotiniaceae</taxon>
        <taxon>Monilinia</taxon>
    </lineage>
</organism>
<reference evidence="1 2" key="1">
    <citation type="submission" date="2019-06" db="EMBL/GenBank/DDBJ databases">
        <title>Genome Sequence of the Brown Rot Fungal Pathogen Monilinia fructicola.</title>
        <authorList>
            <person name="De Miccolis Angelini R.M."/>
            <person name="Landi L."/>
            <person name="Abate D."/>
            <person name="Pollastro S."/>
            <person name="Romanazzi G."/>
            <person name="Faretra F."/>
        </authorList>
    </citation>
    <scope>NUCLEOTIDE SEQUENCE [LARGE SCALE GENOMIC DNA]</scope>
    <source>
        <strain evidence="1 2">Mfrc123</strain>
    </source>
</reference>
<comment type="caution">
    <text evidence="1">The sequence shown here is derived from an EMBL/GenBank/DDBJ whole genome shotgun (WGS) entry which is preliminary data.</text>
</comment>
<name>A0A5M9K2C0_MONFR</name>
<gene>
    <name evidence="1" type="ORF">EYC84_006018</name>
</gene>
<keyword evidence="2" id="KW-1185">Reference proteome</keyword>
<protein>
    <submittedName>
        <fullName evidence="1">Uncharacterized protein</fullName>
    </submittedName>
</protein>
<evidence type="ECO:0000313" key="2">
    <source>
        <dbReference type="Proteomes" id="UP000322873"/>
    </source>
</evidence>
<dbReference type="EMBL" id="VICG01000003">
    <property type="protein sequence ID" value="KAA8574569.1"/>
    <property type="molecule type" value="Genomic_DNA"/>
</dbReference>
<evidence type="ECO:0000313" key="1">
    <source>
        <dbReference type="EMBL" id="KAA8574569.1"/>
    </source>
</evidence>